<organism evidence="2 3">
    <name type="scientific">Nephila pilipes</name>
    <name type="common">Giant wood spider</name>
    <name type="synonym">Nephila maculata</name>
    <dbReference type="NCBI Taxonomy" id="299642"/>
    <lineage>
        <taxon>Eukaryota</taxon>
        <taxon>Metazoa</taxon>
        <taxon>Ecdysozoa</taxon>
        <taxon>Arthropoda</taxon>
        <taxon>Chelicerata</taxon>
        <taxon>Arachnida</taxon>
        <taxon>Araneae</taxon>
        <taxon>Araneomorphae</taxon>
        <taxon>Entelegynae</taxon>
        <taxon>Araneoidea</taxon>
        <taxon>Nephilidae</taxon>
        <taxon>Nephila</taxon>
    </lineage>
</organism>
<evidence type="ECO:0000313" key="3">
    <source>
        <dbReference type="Proteomes" id="UP000887013"/>
    </source>
</evidence>
<dbReference type="OrthoDB" id="6473680at2759"/>
<proteinExistence type="predicted"/>
<keyword evidence="3" id="KW-1185">Reference proteome</keyword>
<dbReference type="Proteomes" id="UP000887013">
    <property type="component" value="Unassembled WGS sequence"/>
</dbReference>
<name>A0A8X6TRJ2_NEPPI</name>
<accession>A0A8X6TRJ2</accession>
<protein>
    <submittedName>
        <fullName evidence="2">Uncharacterized protein</fullName>
    </submittedName>
</protein>
<feature type="region of interest" description="Disordered" evidence="1">
    <location>
        <begin position="58"/>
        <end position="88"/>
    </location>
</feature>
<evidence type="ECO:0000313" key="2">
    <source>
        <dbReference type="EMBL" id="GFT39285.1"/>
    </source>
</evidence>
<evidence type="ECO:0000256" key="1">
    <source>
        <dbReference type="SAM" id="MobiDB-lite"/>
    </source>
</evidence>
<comment type="caution">
    <text evidence="2">The sequence shown here is derived from an EMBL/GenBank/DDBJ whole genome shotgun (WGS) entry which is preliminary data.</text>
</comment>
<feature type="compositionally biased region" description="Polar residues" evidence="1">
    <location>
        <begin position="78"/>
        <end position="87"/>
    </location>
</feature>
<reference evidence="2" key="1">
    <citation type="submission" date="2020-08" db="EMBL/GenBank/DDBJ databases">
        <title>Multicomponent nature underlies the extraordinary mechanical properties of spider dragline silk.</title>
        <authorList>
            <person name="Kono N."/>
            <person name="Nakamura H."/>
            <person name="Mori M."/>
            <person name="Yoshida Y."/>
            <person name="Ohtoshi R."/>
            <person name="Malay A.D."/>
            <person name="Moran D.A.P."/>
            <person name="Tomita M."/>
            <person name="Numata K."/>
            <person name="Arakawa K."/>
        </authorList>
    </citation>
    <scope>NUCLEOTIDE SEQUENCE</scope>
</reference>
<sequence>MINPTCINHKQAGHIASLEGCPSFPKPRKGKSIINTNSRNKEFTSKSIRENTTYAEVCNSDKELQENQEGSTRRKLKQTNNPNQDPENFSFLDAIKEIQNLFRSFHNCLKHVKRRKTPKITLTSSIFSCKELHCHHHNF</sequence>
<dbReference type="AlphaFoldDB" id="A0A8X6TRJ2"/>
<gene>
    <name evidence="2" type="ORF">NPIL_701881</name>
</gene>
<dbReference type="EMBL" id="BMAW01063236">
    <property type="protein sequence ID" value="GFT39285.1"/>
    <property type="molecule type" value="Genomic_DNA"/>
</dbReference>